<feature type="binding site" evidence="12">
    <location>
        <position position="283"/>
    </location>
    <ligand>
        <name>Zn(2+)</name>
        <dbReference type="ChEBI" id="CHEBI:29105"/>
    </ligand>
</feature>
<evidence type="ECO:0000256" key="1">
    <source>
        <dbReference type="ARBA" id="ARBA00004496"/>
    </source>
</evidence>
<comment type="caution">
    <text evidence="16">The sequence shown here is derived from an EMBL/GenBank/DDBJ whole genome shotgun (WGS) entry which is preliminary data.</text>
</comment>
<dbReference type="GO" id="GO:0043527">
    <property type="term" value="C:tRNA methyltransferase complex"/>
    <property type="evidence" value="ECO:0007669"/>
    <property type="project" value="UniProtKB-ARBA"/>
</dbReference>
<gene>
    <name evidence="16" type="ORF">UA08_04643</name>
</gene>
<keyword evidence="17" id="KW-1185">Reference proteome</keyword>
<keyword evidence="9 13" id="KW-0694">RNA-binding</keyword>
<dbReference type="InterPro" id="IPR029063">
    <property type="entry name" value="SAM-dependent_MTases_sf"/>
</dbReference>
<proteinExistence type="inferred from homology"/>
<dbReference type="RefSeq" id="XP_020120287.1">
    <property type="nucleotide sequence ID" value="XM_020266935.1"/>
</dbReference>
<dbReference type="EMBL" id="LFMY01000006">
    <property type="protein sequence ID" value="OKL60166.1"/>
    <property type="molecule type" value="Genomic_DNA"/>
</dbReference>
<evidence type="ECO:0000256" key="5">
    <source>
        <dbReference type="ARBA" id="ARBA00022603"/>
    </source>
</evidence>
<keyword evidence="6 13" id="KW-0808">Transferase</keyword>
<evidence type="ECO:0000256" key="8">
    <source>
        <dbReference type="ARBA" id="ARBA00022694"/>
    </source>
</evidence>
<name>A0A225AYW9_TALAT</name>
<dbReference type="AlphaFoldDB" id="A0A225AYW9"/>
<dbReference type="InterPro" id="IPR026591">
    <property type="entry name" value="Sirtuin_cat_small_dom_sf"/>
</dbReference>
<keyword evidence="12" id="KW-0479">Metal-binding</keyword>
<feature type="active site" description="Proton acceptor" evidence="12">
    <location>
        <position position="275"/>
    </location>
</feature>
<keyword evidence="5 13" id="KW-0489">Methyltransferase</keyword>
<evidence type="ECO:0000256" key="4">
    <source>
        <dbReference type="ARBA" id="ARBA00022555"/>
    </source>
</evidence>
<keyword evidence="12" id="KW-0862">Zinc</keyword>
<dbReference type="GO" id="GO:0005737">
    <property type="term" value="C:cytoplasm"/>
    <property type="evidence" value="ECO:0007669"/>
    <property type="project" value="UniProtKB-SubCell"/>
</dbReference>
<feature type="region of interest" description="Disordered" evidence="14">
    <location>
        <begin position="325"/>
        <end position="351"/>
    </location>
</feature>
<comment type="subcellular location">
    <subcellularLocation>
        <location evidence="1">Cytoplasm</location>
    </subcellularLocation>
</comment>
<dbReference type="SUPFAM" id="SSF53335">
    <property type="entry name" value="S-adenosyl-L-methionine-dependent methyltransferases"/>
    <property type="match status" value="1"/>
</dbReference>
<dbReference type="InterPro" id="IPR059073">
    <property type="entry name" value="TRMT11_N"/>
</dbReference>
<dbReference type="InterPro" id="IPR026590">
    <property type="entry name" value="Ssirtuin_cat_dom"/>
</dbReference>
<dbReference type="InterPro" id="IPR016691">
    <property type="entry name" value="TRMT11"/>
</dbReference>
<dbReference type="Gene3D" id="3.30.1600.10">
    <property type="entry name" value="SIR2/SIRT2 'Small Domain"/>
    <property type="match status" value="1"/>
</dbReference>
<dbReference type="GO" id="GO:0046872">
    <property type="term" value="F:metal ion binding"/>
    <property type="evidence" value="ECO:0007669"/>
    <property type="project" value="UniProtKB-KW"/>
</dbReference>
<accession>A0A225AYW9</accession>
<evidence type="ECO:0000256" key="14">
    <source>
        <dbReference type="SAM" id="MobiDB-lite"/>
    </source>
</evidence>
<keyword evidence="8 13" id="KW-0819">tRNA processing</keyword>
<organism evidence="16 17">
    <name type="scientific">Talaromyces atroroseus</name>
    <dbReference type="NCBI Taxonomy" id="1441469"/>
    <lineage>
        <taxon>Eukaryota</taxon>
        <taxon>Fungi</taxon>
        <taxon>Dikarya</taxon>
        <taxon>Ascomycota</taxon>
        <taxon>Pezizomycotina</taxon>
        <taxon>Eurotiomycetes</taxon>
        <taxon>Eurotiomycetidae</taxon>
        <taxon>Eurotiales</taxon>
        <taxon>Trichocomaceae</taxon>
        <taxon>Talaromyces</taxon>
        <taxon>Talaromyces sect. Trachyspermi</taxon>
    </lineage>
</organism>
<dbReference type="GO" id="GO:0000049">
    <property type="term" value="F:tRNA binding"/>
    <property type="evidence" value="ECO:0007669"/>
    <property type="project" value="UniProtKB-UniRule"/>
</dbReference>
<feature type="binding site" evidence="12">
    <location>
        <position position="307"/>
    </location>
    <ligand>
        <name>Zn(2+)</name>
        <dbReference type="ChEBI" id="CHEBI:29105"/>
    </ligand>
</feature>
<comment type="similarity">
    <text evidence="2">Belongs to the sirtuin family. Class I subfamily.</text>
</comment>
<evidence type="ECO:0000313" key="16">
    <source>
        <dbReference type="EMBL" id="OKL60166.1"/>
    </source>
</evidence>
<protein>
    <recommendedName>
        <fullName evidence="11">tRNA (guanine(10)-N(2))-methyltransferase</fullName>
        <ecNumber evidence="11">2.1.1.214</ecNumber>
    </recommendedName>
</protein>
<evidence type="ECO:0000259" key="15">
    <source>
        <dbReference type="PROSITE" id="PS50305"/>
    </source>
</evidence>
<dbReference type="Gene3D" id="3.40.50.150">
    <property type="entry name" value="Vaccinia Virus protein VP39"/>
    <property type="match status" value="1"/>
</dbReference>
<feature type="region of interest" description="Disordered" evidence="14">
    <location>
        <begin position="24"/>
        <end position="49"/>
    </location>
</feature>
<reference evidence="16 17" key="1">
    <citation type="submission" date="2015-06" db="EMBL/GenBank/DDBJ databases">
        <title>Talaromyces atroroseus IBT 11181 draft genome.</title>
        <authorList>
            <person name="Rasmussen K.B."/>
            <person name="Rasmussen S."/>
            <person name="Petersen B."/>
            <person name="Sicheritz-Ponten T."/>
            <person name="Mortensen U.H."/>
            <person name="Thrane U."/>
        </authorList>
    </citation>
    <scope>NUCLEOTIDE SEQUENCE [LARGE SCALE GENOMIC DNA]</scope>
    <source>
        <strain evidence="16 17">IBT 11181</strain>
    </source>
</reference>
<feature type="binding site" evidence="12">
    <location>
        <position position="286"/>
    </location>
    <ligand>
        <name>Zn(2+)</name>
        <dbReference type="ChEBI" id="CHEBI:29105"/>
    </ligand>
</feature>
<keyword evidence="7 13" id="KW-0949">S-adenosyl-L-methionine</keyword>
<dbReference type="PROSITE" id="PS51627">
    <property type="entry name" value="SAM_MT_TRM11"/>
    <property type="match status" value="1"/>
</dbReference>
<evidence type="ECO:0000313" key="17">
    <source>
        <dbReference type="Proteomes" id="UP000214365"/>
    </source>
</evidence>
<evidence type="ECO:0000256" key="7">
    <source>
        <dbReference type="ARBA" id="ARBA00022691"/>
    </source>
</evidence>
<dbReference type="PROSITE" id="PS50305">
    <property type="entry name" value="SIRTUIN"/>
    <property type="match status" value="1"/>
</dbReference>
<dbReference type="Gene3D" id="3.40.50.1220">
    <property type="entry name" value="TPP-binding domain"/>
    <property type="match status" value="1"/>
</dbReference>
<evidence type="ECO:0000256" key="13">
    <source>
        <dbReference type="PROSITE-ProRule" id="PRU00959"/>
    </source>
</evidence>
<dbReference type="PANTHER" id="PTHR13370:SF3">
    <property type="entry name" value="TRNA (GUANINE(10)-N2)-METHYLTRANSFERASE HOMOLOG"/>
    <property type="match status" value="1"/>
</dbReference>
<feature type="compositionally biased region" description="Acidic residues" evidence="14">
    <location>
        <begin position="340"/>
        <end position="349"/>
    </location>
</feature>
<dbReference type="SUPFAM" id="SSF52467">
    <property type="entry name" value="DHS-like NAD/FAD-binding domain"/>
    <property type="match status" value="1"/>
</dbReference>
<dbReference type="Pfam" id="PF25904">
    <property type="entry name" value="Tmrp11_N"/>
    <property type="match status" value="1"/>
</dbReference>
<dbReference type="InterPro" id="IPR029035">
    <property type="entry name" value="DHS-like_NAD/FAD-binding_dom"/>
</dbReference>
<keyword evidence="10" id="KW-0520">NAD</keyword>
<dbReference type="GO" id="GO:0160102">
    <property type="term" value="F:tRNA (guanine(10)-N2)-methyltransferase activity"/>
    <property type="evidence" value="ECO:0007669"/>
    <property type="project" value="UniProtKB-EC"/>
</dbReference>
<evidence type="ECO:0000256" key="2">
    <source>
        <dbReference type="ARBA" id="ARBA00006924"/>
    </source>
</evidence>
<dbReference type="Pfam" id="PF02146">
    <property type="entry name" value="SIR2"/>
    <property type="match status" value="1"/>
</dbReference>
<dbReference type="EC" id="2.1.1.214" evidence="11"/>
<feature type="binding site" evidence="12">
    <location>
        <position position="310"/>
    </location>
    <ligand>
        <name>Zn(2+)</name>
        <dbReference type="ChEBI" id="CHEBI:29105"/>
    </ligand>
</feature>
<dbReference type="GO" id="GO:0008033">
    <property type="term" value="P:tRNA processing"/>
    <property type="evidence" value="ECO:0007669"/>
    <property type="project" value="UniProtKB-UniRule"/>
</dbReference>
<feature type="domain" description="Deacetylase sirtuin-type" evidence="15">
    <location>
        <begin position="147"/>
        <end position="446"/>
    </location>
</feature>
<dbReference type="GO" id="GO:0032259">
    <property type="term" value="P:methylation"/>
    <property type="evidence" value="ECO:0007669"/>
    <property type="project" value="UniProtKB-UniRule"/>
</dbReference>
<sequence length="931" mass="103635">MDLAPAPDMKTPVVELNVVETGDAKPAVIEESASPAHEGNNGSDESADEWESDSLYEEALHFIRDDQLSSVPDACTPQEAAAYRKLLRDVGKVAFVEQTIGKNTITAKKLLTAFGIVPPSFLEDAPDEAYHPLLGLVISREFAKRQKLDEYNSIDDAVNLLKKSKNVIVITGAGISTSLGIPDFRSKDTGLYSRLEHLGLSDPQEVFDIHLFREDPSIFFSVAKDILPTEKNFSPTHAFIRLLQDKGKLLTNYTQNIDNIEANAGVSSDKIVQCHGSFATATCTKCGFKVPGDAIFDTVKAGKIPVCKPCKEQIALRPLALKRKRSSNGLHSNRKKGSLDDDSEEEDYDIPTPGVMKPDITFFGEDLPDEFGRRLVHEDRDVADLVIVIGTSMKVAPVADVPSIIPSTVPQIYISRTPVSHIGFDIDLLGDCDVVVSELCRKAGWELKHSMIPEDQKIEVTQEEGRVLSFAQAHETFRQAEIEALATLAGVDVEFVLYDKYSPFCVVKFPDDESARKVVSRSILAQDVYELWGKGANYEELHADVRRRTERRWPDYKDVSFRFLVDTFANKRTQAEKREIMEGFTYLKFQGPILMKNPDEDFVVCEDYVSYDESVDRAKDTPLQQNQSIEKGLKIVYFGRWVSASSRELMAKYDLKRRKYIATTSMDAELSLVTANMALAAPGKIFFDPFVGTGSFLVAAAHFGAMTLGADIDGRSFKGKHRITKEIPIGLLSNFKQYGTENKFIDAFTSDLTNTPIRDVPFLDGIICDPPYGIREPLKVLGTRGGRQAKEVEYIDGKPDYTLPGYVPSKKPYGFNALQHDILDFAARTLVEGGRIAMWMPTANDQDVEMIIPTHPSLKIVSVSVQQFRGWARRLLTYQKLPDGEVSSDSKIASVTDDPNGVTANELNEFRRKYFAPKNAVHDDSSKAQKA</sequence>
<dbReference type="PROSITE" id="PS00092">
    <property type="entry name" value="N6_MTASE"/>
    <property type="match status" value="1"/>
</dbReference>
<dbReference type="InterPro" id="IPR003000">
    <property type="entry name" value="Sirtuin"/>
</dbReference>
<dbReference type="InterPro" id="IPR000241">
    <property type="entry name" value="RlmKL-like_Mtase"/>
</dbReference>
<keyword evidence="4 13" id="KW-0820">tRNA-binding</keyword>
<dbReference type="PANTHER" id="PTHR13370">
    <property type="entry name" value="RNA METHYLASE-RELATED"/>
    <property type="match status" value="1"/>
</dbReference>
<comment type="similarity">
    <text evidence="13">Belongs to the class I-like SAM-binding methyltransferase superfamily. TRM11 methyltransferase family.</text>
</comment>
<dbReference type="STRING" id="1441469.A0A225AYW9"/>
<feature type="compositionally biased region" description="Basic residues" evidence="14">
    <location>
        <begin position="325"/>
        <end position="336"/>
    </location>
</feature>
<dbReference type="GeneID" id="31004398"/>
<dbReference type="Proteomes" id="UP000214365">
    <property type="component" value="Unassembled WGS sequence"/>
</dbReference>
<evidence type="ECO:0000256" key="12">
    <source>
        <dbReference type="PROSITE-ProRule" id="PRU00236"/>
    </source>
</evidence>
<dbReference type="Pfam" id="PF01170">
    <property type="entry name" value="UPF0020"/>
    <property type="match status" value="1"/>
</dbReference>
<evidence type="ECO:0000256" key="10">
    <source>
        <dbReference type="ARBA" id="ARBA00023027"/>
    </source>
</evidence>
<dbReference type="OrthoDB" id="420264at2759"/>
<evidence type="ECO:0000256" key="3">
    <source>
        <dbReference type="ARBA" id="ARBA00022490"/>
    </source>
</evidence>
<evidence type="ECO:0000256" key="6">
    <source>
        <dbReference type="ARBA" id="ARBA00022679"/>
    </source>
</evidence>
<evidence type="ECO:0000256" key="9">
    <source>
        <dbReference type="ARBA" id="ARBA00022884"/>
    </source>
</evidence>
<keyword evidence="3" id="KW-0963">Cytoplasm</keyword>
<dbReference type="GO" id="GO:0070403">
    <property type="term" value="F:NAD+ binding"/>
    <property type="evidence" value="ECO:0007669"/>
    <property type="project" value="InterPro"/>
</dbReference>
<dbReference type="InterPro" id="IPR002052">
    <property type="entry name" value="DNA_methylase_N6_adenine_CS"/>
</dbReference>
<evidence type="ECO:0000256" key="11">
    <source>
        <dbReference type="ARBA" id="ARBA00066937"/>
    </source>
</evidence>